<dbReference type="PROSITE" id="PS51358">
    <property type="entry name" value="NOP"/>
    <property type="match status" value="1"/>
</dbReference>
<keyword evidence="8" id="KW-1185">Reference proteome</keyword>
<comment type="subcellular location">
    <subcellularLocation>
        <location evidence="1">Nucleus</location>
        <location evidence="1">Nucleolus</location>
    </subcellularLocation>
</comment>
<feature type="compositionally biased region" description="Basic residues" evidence="6">
    <location>
        <begin position="569"/>
        <end position="578"/>
    </location>
</feature>
<dbReference type="InterPro" id="IPR042239">
    <property type="entry name" value="Nop_C"/>
</dbReference>
<dbReference type="SUPFAM" id="SSF89124">
    <property type="entry name" value="Nop domain"/>
    <property type="match status" value="1"/>
</dbReference>
<dbReference type="GO" id="GO:0030515">
    <property type="term" value="F:snoRNA binding"/>
    <property type="evidence" value="ECO:0007669"/>
    <property type="project" value="InterPro"/>
</dbReference>
<dbReference type="PANTHER" id="PTHR10894:SF0">
    <property type="entry name" value="NUCLEOLAR PROTEIN 56"/>
    <property type="match status" value="1"/>
</dbReference>
<organism evidence="8 9">
    <name type="scientific">Ascaris lumbricoides</name>
    <name type="common">Giant roundworm</name>
    <dbReference type="NCBI Taxonomy" id="6252"/>
    <lineage>
        <taxon>Eukaryota</taxon>
        <taxon>Metazoa</taxon>
        <taxon>Ecdysozoa</taxon>
        <taxon>Nematoda</taxon>
        <taxon>Chromadorea</taxon>
        <taxon>Rhabditida</taxon>
        <taxon>Spirurina</taxon>
        <taxon>Ascaridomorpha</taxon>
        <taxon>Ascaridoidea</taxon>
        <taxon>Ascarididae</taxon>
        <taxon>Ascaris</taxon>
    </lineage>
</organism>
<dbReference type="InterPro" id="IPR045056">
    <property type="entry name" value="Nop56/Nop58"/>
</dbReference>
<feature type="compositionally biased region" description="Acidic residues" evidence="6">
    <location>
        <begin position="519"/>
        <end position="528"/>
    </location>
</feature>
<protein>
    <recommendedName>
        <fullName evidence="5">Nucleolar protein 56</fullName>
    </recommendedName>
</protein>
<evidence type="ECO:0000259" key="7">
    <source>
        <dbReference type="PROSITE" id="PS51358"/>
    </source>
</evidence>
<evidence type="ECO:0000313" key="9">
    <source>
        <dbReference type="WBParaSite" id="ALUE_0001044001-mRNA-1"/>
    </source>
</evidence>
<evidence type="ECO:0000256" key="6">
    <source>
        <dbReference type="SAM" id="MobiDB-lite"/>
    </source>
</evidence>
<dbReference type="Proteomes" id="UP000036681">
    <property type="component" value="Unplaced"/>
</dbReference>
<feature type="region of interest" description="Disordered" evidence="6">
    <location>
        <begin position="515"/>
        <end position="585"/>
    </location>
</feature>
<dbReference type="FunFam" id="1.10.287.4070:FF:000002">
    <property type="entry name" value="Nucleolar protein 56"/>
    <property type="match status" value="1"/>
</dbReference>
<proteinExistence type="inferred from homology"/>
<dbReference type="GO" id="GO:0032040">
    <property type="term" value="C:small-subunit processome"/>
    <property type="evidence" value="ECO:0007669"/>
    <property type="project" value="InterPro"/>
</dbReference>
<accession>A0A0M3I215</accession>
<evidence type="ECO:0000256" key="4">
    <source>
        <dbReference type="ARBA" id="ARBA00023242"/>
    </source>
</evidence>
<dbReference type="AlphaFoldDB" id="A0A0M3I215"/>
<dbReference type="Gene3D" id="1.10.287.4070">
    <property type="match status" value="1"/>
</dbReference>
<evidence type="ECO:0000256" key="1">
    <source>
        <dbReference type="ARBA" id="ARBA00004604"/>
    </source>
</evidence>
<evidence type="ECO:0000256" key="2">
    <source>
        <dbReference type="ARBA" id="ARBA00009211"/>
    </source>
</evidence>
<keyword evidence="4" id="KW-0539">Nucleus</keyword>
<dbReference type="Pfam" id="PF01798">
    <property type="entry name" value="Nop"/>
    <property type="match status" value="2"/>
</dbReference>
<comment type="similarity">
    <text evidence="2">Belongs to the NOP5/NOP56 family.</text>
</comment>
<dbReference type="SMART" id="SM00931">
    <property type="entry name" value="NOSIC"/>
    <property type="match status" value="1"/>
</dbReference>
<reference evidence="9" key="1">
    <citation type="submission" date="2017-02" db="UniProtKB">
        <authorList>
            <consortium name="WormBaseParasite"/>
        </authorList>
    </citation>
    <scope>IDENTIFICATION</scope>
</reference>
<dbReference type="Gene3D" id="1.10.246.90">
    <property type="entry name" value="Nop domain"/>
    <property type="match status" value="1"/>
</dbReference>
<dbReference type="GO" id="GO:0031428">
    <property type="term" value="C:box C/D methylation guide snoRNP complex"/>
    <property type="evidence" value="ECO:0007669"/>
    <property type="project" value="InterPro"/>
</dbReference>
<sequence>MAEAPRYVLYEHAVGYALLRVKEFEDIGLMIPQVEESVADVQRFCSIVKLVAFEPFKNTEAAVENCNNISEGGLVFEFWQCLIILCFCRRYYVEESVADVQRFCSIVKLVAFEPFKNTEAAVENCNNISEGGLANLPKKKDKVVTLGVNDGKLAGAITEIMERVRCVYTGVVPEILRGVRVHFAHIAKDLPHHSLSKAQLSLGHSYSRGKVKFDVHRVDNMVIQSIALLDQLDKDINLFGMRIREWYSYHFPELFKLVPDQYKYVRCACAIMDRKNMDDSVIEKLKEIVEDDDKVNEIVETAHTSMGMEISCMDLLNIERFATRVASLTEYRRSLHEYIKERMQSCAPSLTALIGEQVTDCAFLIFLHIFPAVVSHILFFTANTPKYGLLFHSSFIGRASAKNKGRISRFLANKCAVASRIDCFSDVPVPTYGEFLRQQVSVLNAVKHNASVQVEDRLKYFETGEVPKKNVDVMKEAIQEADVVKIKVITYSLVLKKRKKEAKKAKKAAEEKANQALVEAEDQQEVAAEEPSSEKKKKRKKRSESEAGEKRAKSDDEMELDGEAEEAPKKKKKKRHSKVGVEEDE</sequence>
<dbReference type="InterPro" id="IPR012974">
    <property type="entry name" value="NOP58/56_N"/>
</dbReference>
<keyword evidence="3" id="KW-0690">Ribosome biogenesis</keyword>
<name>A0A0M3I215_ASCLU</name>
<dbReference type="GO" id="GO:0042254">
    <property type="term" value="P:ribosome biogenesis"/>
    <property type="evidence" value="ECO:0007669"/>
    <property type="project" value="UniProtKB-KW"/>
</dbReference>
<feature type="domain" description="Nop" evidence="7">
    <location>
        <begin position="346"/>
        <end position="449"/>
    </location>
</feature>
<dbReference type="Pfam" id="PF08156">
    <property type="entry name" value="NOP5NT"/>
    <property type="match status" value="2"/>
</dbReference>
<dbReference type="PANTHER" id="PTHR10894">
    <property type="entry name" value="NUCLEOLAR PROTEIN 5 NUCLEOLAR PROTEIN NOP5 NOP58"/>
    <property type="match status" value="1"/>
</dbReference>
<dbReference type="InterPro" id="IPR036070">
    <property type="entry name" value="Nop_dom_sf"/>
</dbReference>
<evidence type="ECO:0000256" key="5">
    <source>
        <dbReference type="ARBA" id="ARBA00040742"/>
    </source>
</evidence>
<feature type="compositionally biased region" description="Acidic residues" evidence="6">
    <location>
        <begin position="556"/>
        <end position="565"/>
    </location>
</feature>
<dbReference type="WBParaSite" id="ALUE_0001044001-mRNA-1">
    <property type="protein sequence ID" value="ALUE_0001044001-mRNA-1"/>
    <property type="gene ID" value="ALUE_0001044001"/>
</dbReference>
<evidence type="ECO:0000256" key="3">
    <source>
        <dbReference type="ARBA" id="ARBA00022517"/>
    </source>
</evidence>
<evidence type="ECO:0000313" key="8">
    <source>
        <dbReference type="Proteomes" id="UP000036681"/>
    </source>
</evidence>
<feature type="compositionally biased region" description="Basic and acidic residues" evidence="6">
    <location>
        <begin position="543"/>
        <end position="555"/>
    </location>
</feature>
<dbReference type="InterPro" id="IPR012976">
    <property type="entry name" value="NOSIC"/>
</dbReference>
<dbReference type="InterPro" id="IPR002687">
    <property type="entry name" value="Nop_dom"/>
</dbReference>